<dbReference type="STRING" id="85968.GCA_900073015_03764"/>
<reference evidence="1 2" key="1">
    <citation type="journal article" date="2017" name="Infect. Genet. Evol.">
        <title>The new phylogeny of the genus Mycobacterium: The old and the news.</title>
        <authorList>
            <person name="Tortoli E."/>
            <person name="Fedrizzi T."/>
            <person name="Meehan C.J."/>
            <person name="Trovato A."/>
            <person name="Grottola A."/>
            <person name="Giacobazzi E."/>
            <person name="Serpini G.F."/>
            <person name="Tagliazucchi S."/>
            <person name="Fabio A."/>
            <person name="Bettua C."/>
            <person name="Bertorelli R."/>
            <person name="Frascaro F."/>
            <person name="De Sanctis V."/>
            <person name="Pecorari M."/>
            <person name="Jousson O."/>
            <person name="Segata N."/>
            <person name="Cirillo D.M."/>
        </authorList>
    </citation>
    <scope>NUCLEOTIDE SEQUENCE [LARGE SCALE GENOMIC DNA]</scope>
    <source>
        <strain evidence="1 2">CIP1034565</strain>
    </source>
</reference>
<gene>
    <name evidence="1" type="ORF">CQY22_016610</name>
</gene>
<sequence length="308" mass="32895">MVASARAAYAAGDWAAGYASFSAASALGPLTPEDLDAMATAAWRLGRLGESARLAELVFTRHARRDPVAAGEKAVGLALIWLTRGDSNLGRTWMERARELITGALVAPVHAYLAYLDAAVAADAGRDAELRERVRELSDLEQQLAHPEVTALGLVAQAREALSQGSPEAAFELLDRAVSVVGADPSTIEWVGEVHGVVVRHTRGAAEIERSDRLAMALEDWLAESGLAGLYRGWAAHTRGVLRVRGGDHRRALESLGVALREYRVLRPHGDTADVYEWMTLAHRGLGDSDAAEADVTAAAAIRRQLGG</sequence>
<keyword evidence="2" id="KW-1185">Reference proteome</keyword>
<dbReference type="InterPro" id="IPR011990">
    <property type="entry name" value="TPR-like_helical_dom_sf"/>
</dbReference>
<evidence type="ECO:0000313" key="2">
    <source>
        <dbReference type="Proteomes" id="UP000230551"/>
    </source>
</evidence>
<proteinExistence type="predicted"/>
<organism evidence="1 2">
    <name type="scientific">Mycolicibacterium brumae</name>
    <dbReference type="NCBI Taxonomy" id="85968"/>
    <lineage>
        <taxon>Bacteria</taxon>
        <taxon>Bacillati</taxon>
        <taxon>Actinomycetota</taxon>
        <taxon>Actinomycetes</taxon>
        <taxon>Mycobacteriales</taxon>
        <taxon>Mycobacteriaceae</taxon>
        <taxon>Mycolicibacterium</taxon>
    </lineage>
</organism>
<dbReference type="SUPFAM" id="SSF48452">
    <property type="entry name" value="TPR-like"/>
    <property type="match status" value="1"/>
</dbReference>
<dbReference type="Proteomes" id="UP000230551">
    <property type="component" value="Unassembled WGS sequence"/>
</dbReference>
<comment type="caution">
    <text evidence="1">The sequence shown here is derived from an EMBL/GenBank/DDBJ whole genome shotgun (WGS) entry which is preliminary data.</text>
</comment>
<accession>A0A2G5P5C2</accession>
<dbReference type="AlphaFoldDB" id="A0A2G5P5C2"/>
<dbReference type="EMBL" id="PDCN02000029">
    <property type="protein sequence ID" value="PIB73466.1"/>
    <property type="molecule type" value="Genomic_DNA"/>
</dbReference>
<name>A0A2G5P5C2_9MYCO</name>
<protein>
    <submittedName>
        <fullName evidence="1">Uncharacterized protein</fullName>
    </submittedName>
</protein>
<evidence type="ECO:0000313" key="1">
    <source>
        <dbReference type="EMBL" id="PIB73466.1"/>
    </source>
</evidence>
<dbReference type="Gene3D" id="1.25.40.10">
    <property type="entry name" value="Tetratricopeptide repeat domain"/>
    <property type="match status" value="1"/>
</dbReference>